<keyword evidence="3" id="KW-1185">Reference proteome</keyword>
<name>A0A8J2KDX7_9HEXA</name>
<feature type="compositionally biased region" description="Polar residues" evidence="1">
    <location>
        <begin position="353"/>
        <end position="365"/>
    </location>
</feature>
<evidence type="ECO:0000313" key="3">
    <source>
        <dbReference type="Proteomes" id="UP000708208"/>
    </source>
</evidence>
<evidence type="ECO:0000313" key="2">
    <source>
        <dbReference type="EMBL" id="CAG7734797.1"/>
    </source>
</evidence>
<proteinExistence type="predicted"/>
<organism evidence="2 3">
    <name type="scientific">Allacma fusca</name>
    <dbReference type="NCBI Taxonomy" id="39272"/>
    <lineage>
        <taxon>Eukaryota</taxon>
        <taxon>Metazoa</taxon>
        <taxon>Ecdysozoa</taxon>
        <taxon>Arthropoda</taxon>
        <taxon>Hexapoda</taxon>
        <taxon>Collembola</taxon>
        <taxon>Symphypleona</taxon>
        <taxon>Sminthuridae</taxon>
        <taxon>Allacma</taxon>
    </lineage>
</organism>
<gene>
    <name evidence="2" type="ORF">AFUS01_LOCUS23167</name>
</gene>
<reference evidence="2" key="1">
    <citation type="submission" date="2021-06" db="EMBL/GenBank/DDBJ databases">
        <authorList>
            <person name="Hodson N. C."/>
            <person name="Mongue J. A."/>
            <person name="Jaron S. K."/>
        </authorList>
    </citation>
    <scope>NUCLEOTIDE SEQUENCE</scope>
</reference>
<comment type="caution">
    <text evidence="2">The sequence shown here is derived from an EMBL/GenBank/DDBJ whole genome shotgun (WGS) entry which is preliminary data.</text>
</comment>
<sequence>MIDSWSYKDGFIIDDALDDCDYDFTHPEIRFAPSKPYILNRQTLCVDKIRQDYQQETGYSLLGIRRRLALSIESTVRAFQKSLISGEGLECYPLSSLGTKELDNLPELPILEYEDLLAKDSGVEAFFSADEPCKYSNEGKSIQNTPKSERGRKVKSLKRNWREYSSSVGTDLDLKKLCLSNRCYVLLHDIGNELKAKEDNAQIKKVVPELEVTDDTPSDATHTDVSAMCQLLSLNVVQTSLRDHLKNRICLKSQKYPSDRDRLTIYNSMMKSAFQKKIFGVTKSSEIEKWYEKNASGQLETMEFADKPSSMTSSQILKIKRKLESSKITAVPSTLSVKTPTCPPLATIRDPQKNATGFWNRSAQPKQKCRLNWSENRPNKTDSNSSTHDGTSSSVMTSSPTSFWNGKRKSKIKWV</sequence>
<feature type="compositionally biased region" description="Basic residues" evidence="1">
    <location>
        <begin position="406"/>
        <end position="415"/>
    </location>
</feature>
<feature type="compositionally biased region" description="Low complexity" evidence="1">
    <location>
        <begin position="381"/>
        <end position="402"/>
    </location>
</feature>
<dbReference type="EMBL" id="CAJVCH010276482">
    <property type="protein sequence ID" value="CAG7734797.1"/>
    <property type="molecule type" value="Genomic_DNA"/>
</dbReference>
<accession>A0A8J2KDX7</accession>
<evidence type="ECO:0000256" key="1">
    <source>
        <dbReference type="SAM" id="MobiDB-lite"/>
    </source>
</evidence>
<dbReference type="AlphaFoldDB" id="A0A8J2KDX7"/>
<feature type="region of interest" description="Disordered" evidence="1">
    <location>
        <begin position="342"/>
        <end position="415"/>
    </location>
</feature>
<dbReference type="Proteomes" id="UP000708208">
    <property type="component" value="Unassembled WGS sequence"/>
</dbReference>
<protein>
    <submittedName>
        <fullName evidence="2">Uncharacterized protein</fullName>
    </submittedName>
</protein>